<dbReference type="EMBL" id="KN835293">
    <property type="protein sequence ID" value="KIK40709.1"/>
    <property type="molecule type" value="Genomic_DNA"/>
</dbReference>
<reference evidence="2" key="2">
    <citation type="submission" date="2015-01" db="EMBL/GenBank/DDBJ databases">
        <title>Evolutionary Origins and Diversification of the Mycorrhizal Mutualists.</title>
        <authorList>
            <consortium name="DOE Joint Genome Institute"/>
            <consortium name="Mycorrhizal Genomics Consortium"/>
            <person name="Kohler A."/>
            <person name="Kuo A."/>
            <person name="Nagy L.G."/>
            <person name="Floudas D."/>
            <person name="Copeland A."/>
            <person name="Barry K.W."/>
            <person name="Cichocki N."/>
            <person name="Veneault-Fourrey C."/>
            <person name="LaButti K."/>
            <person name="Lindquist E.A."/>
            <person name="Lipzen A."/>
            <person name="Lundell T."/>
            <person name="Morin E."/>
            <person name="Murat C."/>
            <person name="Riley R."/>
            <person name="Ohm R."/>
            <person name="Sun H."/>
            <person name="Tunlid A."/>
            <person name="Henrissat B."/>
            <person name="Grigoriev I.V."/>
            <person name="Hibbett D.S."/>
            <person name="Martin F."/>
        </authorList>
    </citation>
    <scope>NUCLEOTIDE SEQUENCE [LARGE SCALE GENOMIC DNA]</scope>
    <source>
        <strain evidence="2">UH-Slu-Lm8-n1</strain>
    </source>
</reference>
<dbReference type="HOGENOM" id="CLU_3015746_0_0_1"/>
<protein>
    <submittedName>
        <fullName evidence="1">Uncharacterized protein</fullName>
    </submittedName>
</protein>
<name>A0A0D0ARL1_9AGAM</name>
<organism evidence="1 2">
    <name type="scientific">Suillus luteus UH-Slu-Lm8-n1</name>
    <dbReference type="NCBI Taxonomy" id="930992"/>
    <lineage>
        <taxon>Eukaryota</taxon>
        <taxon>Fungi</taxon>
        <taxon>Dikarya</taxon>
        <taxon>Basidiomycota</taxon>
        <taxon>Agaricomycotina</taxon>
        <taxon>Agaricomycetes</taxon>
        <taxon>Agaricomycetidae</taxon>
        <taxon>Boletales</taxon>
        <taxon>Suillineae</taxon>
        <taxon>Suillaceae</taxon>
        <taxon>Suillus</taxon>
    </lineage>
</organism>
<dbReference type="InParanoid" id="A0A0D0ARL1"/>
<sequence>MLTLKDPPGMYVKTEYRRPEKRLMSQAAIADGMISWNGCFWPNLYCANAVCKDLVR</sequence>
<proteinExistence type="predicted"/>
<dbReference type="Proteomes" id="UP000054485">
    <property type="component" value="Unassembled WGS sequence"/>
</dbReference>
<evidence type="ECO:0000313" key="2">
    <source>
        <dbReference type="Proteomes" id="UP000054485"/>
    </source>
</evidence>
<reference evidence="1 2" key="1">
    <citation type="submission" date="2014-04" db="EMBL/GenBank/DDBJ databases">
        <authorList>
            <consortium name="DOE Joint Genome Institute"/>
            <person name="Kuo A."/>
            <person name="Ruytinx J."/>
            <person name="Rineau F."/>
            <person name="Colpaert J."/>
            <person name="Kohler A."/>
            <person name="Nagy L.G."/>
            <person name="Floudas D."/>
            <person name="Copeland A."/>
            <person name="Barry K.W."/>
            <person name="Cichocki N."/>
            <person name="Veneault-Fourrey C."/>
            <person name="LaButti K."/>
            <person name="Lindquist E.A."/>
            <person name="Lipzen A."/>
            <person name="Lundell T."/>
            <person name="Morin E."/>
            <person name="Murat C."/>
            <person name="Sun H."/>
            <person name="Tunlid A."/>
            <person name="Henrissat B."/>
            <person name="Grigoriev I.V."/>
            <person name="Hibbett D.S."/>
            <person name="Martin F."/>
            <person name="Nordberg H.P."/>
            <person name="Cantor M.N."/>
            <person name="Hua S.X."/>
        </authorList>
    </citation>
    <scope>NUCLEOTIDE SEQUENCE [LARGE SCALE GENOMIC DNA]</scope>
    <source>
        <strain evidence="1 2">UH-Slu-Lm8-n1</strain>
    </source>
</reference>
<dbReference type="AlphaFoldDB" id="A0A0D0ARL1"/>
<accession>A0A0D0ARL1</accession>
<gene>
    <name evidence="1" type="ORF">CY34DRAFT_806952</name>
</gene>
<evidence type="ECO:0000313" key="1">
    <source>
        <dbReference type="EMBL" id="KIK40709.1"/>
    </source>
</evidence>
<keyword evidence="2" id="KW-1185">Reference proteome</keyword>